<accession>A0ABU6UEK4</accession>
<evidence type="ECO:0000256" key="1">
    <source>
        <dbReference type="SAM" id="Phobius"/>
    </source>
</evidence>
<keyword evidence="1" id="KW-0472">Membrane</keyword>
<sequence>MATNSVRHALVIILIIGVVVIYVSSGFKARCKELSPIDSLLQGSGSDVRRKKSLMCVTSCKEKYRFDDQQYNSCFTRCIQLFGKPWDYRKKGEVNKKFFNKN</sequence>
<reference evidence="2 3" key="1">
    <citation type="journal article" date="2023" name="Plants (Basel)">
        <title>Bridging the Gap: Combining Genomics and Transcriptomics Approaches to Understand Stylosanthes scabra, an Orphan Legume from the Brazilian Caatinga.</title>
        <authorList>
            <person name="Ferreira-Neto J.R.C."/>
            <person name="da Silva M.D."/>
            <person name="Binneck E."/>
            <person name="de Melo N.F."/>
            <person name="da Silva R.H."/>
            <person name="de Melo A.L.T.M."/>
            <person name="Pandolfi V."/>
            <person name="Bustamante F.O."/>
            <person name="Brasileiro-Vidal A.C."/>
            <person name="Benko-Iseppon A.M."/>
        </authorList>
    </citation>
    <scope>NUCLEOTIDE SEQUENCE [LARGE SCALE GENOMIC DNA]</scope>
    <source>
        <tissue evidence="2">Leaves</tissue>
    </source>
</reference>
<keyword evidence="3" id="KW-1185">Reference proteome</keyword>
<comment type="caution">
    <text evidence="2">The sequence shown here is derived from an EMBL/GenBank/DDBJ whole genome shotgun (WGS) entry which is preliminary data.</text>
</comment>
<dbReference type="Proteomes" id="UP001341840">
    <property type="component" value="Unassembled WGS sequence"/>
</dbReference>
<feature type="transmembrane region" description="Helical" evidence="1">
    <location>
        <begin position="6"/>
        <end position="24"/>
    </location>
</feature>
<dbReference type="EMBL" id="JASCZI010120986">
    <property type="protein sequence ID" value="MED6158591.1"/>
    <property type="molecule type" value="Genomic_DNA"/>
</dbReference>
<proteinExistence type="predicted"/>
<name>A0ABU6UEK4_9FABA</name>
<gene>
    <name evidence="2" type="ORF">PIB30_034139</name>
</gene>
<evidence type="ECO:0000313" key="2">
    <source>
        <dbReference type="EMBL" id="MED6158591.1"/>
    </source>
</evidence>
<protein>
    <submittedName>
        <fullName evidence="2">Uncharacterized protein</fullName>
    </submittedName>
</protein>
<keyword evidence="1" id="KW-0812">Transmembrane</keyword>
<keyword evidence="1" id="KW-1133">Transmembrane helix</keyword>
<organism evidence="2 3">
    <name type="scientific">Stylosanthes scabra</name>
    <dbReference type="NCBI Taxonomy" id="79078"/>
    <lineage>
        <taxon>Eukaryota</taxon>
        <taxon>Viridiplantae</taxon>
        <taxon>Streptophyta</taxon>
        <taxon>Embryophyta</taxon>
        <taxon>Tracheophyta</taxon>
        <taxon>Spermatophyta</taxon>
        <taxon>Magnoliopsida</taxon>
        <taxon>eudicotyledons</taxon>
        <taxon>Gunneridae</taxon>
        <taxon>Pentapetalae</taxon>
        <taxon>rosids</taxon>
        <taxon>fabids</taxon>
        <taxon>Fabales</taxon>
        <taxon>Fabaceae</taxon>
        <taxon>Papilionoideae</taxon>
        <taxon>50 kb inversion clade</taxon>
        <taxon>dalbergioids sensu lato</taxon>
        <taxon>Dalbergieae</taxon>
        <taxon>Pterocarpus clade</taxon>
        <taxon>Stylosanthes</taxon>
    </lineage>
</organism>
<evidence type="ECO:0000313" key="3">
    <source>
        <dbReference type="Proteomes" id="UP001341840"/>
    </source>
</evidence>